<protein>
    <submittedName>
        <fullName evidence="2">Uncharacterized protein</fullName>
    </submittedName>
</protein>
<reference evidence="2" key="1">
    <citation type="submission" date="2022-11" db="UniProtKB">
        <authorList>
            <consortium name="WormBaseParasite"/>
        </authorList>
    </citation>
    <scope>IDENTIFICATION</scope>
</reference>
<evidence type="ECO:0000313" key="2">
    <source>
        <dbReference type="WBParaSite" id="ES5_v2.g15542.t1"/>
    </source>
</evidence>
<name>A0AC34FFC8_9BILA</name>
<organism evidence="1 2">
    <name type="scientific">Panagrolaimus sp. ES5</name>
    <dbReference type="NCBI Taxonomy" id="591445"/>
    <lineage>
        <taxon>Eukaryota</taxon>
        <taxon>Metazoa</taxon>
        <taxon>Ecdysozoa</taxon>
        <taxon>Nematoda</taxon>
        <taxon>Chromadorea</taxon>
        <taxon>Rhabditida</taxon>
        <taxon>Tylenchina</taxon>
        <taxon>Panagrolaimomorpha</taxon>
        <taxon>Panagrolaimoidea</taxon>
        <taxon>Panagrolaimidae</taxon>
        <taxon>Panagrolaimus</taxon>
    </lineage>
</organism>
<sequence length="109" mass="11681">MPSSKRGGEMKRVQSEGGNLHINGLEDDEDDLYGSAGLNDIYGSYGNYIKIQKPVMGVKGSSAVTGKPPPPNYGSNNNGGTSSSPAIDFNENKVQLRPKKHGNEVRIFV</sequence>
<proteinExistence type="predicted"/>
<dbReference type="Proteomes" id="UP000887579">
    <property type="component" value="Unplaced"/>
</dbReference>
<evidence type="ECO:0000313" key="1">
    <source>
        <dbReference type="Proteomes" id="UP000887579"/>
    </source>
</evidence>
<dbReference type="WBParaSite" id="ES5_v2.g15542.t1">
    <property type="protein sequence ID" value="ES5_v2.g15542.t1"/>
    <property type="gene ID" value="ES5_v2.g15542"/>
</dbReference>
<accession>A0AC34FFC8</accession>